<keyword evidence="4" id="KW-1185">Reference proteome</keyword>
<protein>
    <submittedName>
        <fullName evidence="2">Uncharacterized protein</fullName>
    </submittedName>
</protein>
<dbReference type="Proteomes" id="UP000636800">
    <property type="component" value="Unassembled WGS sequence"/>
</dbReference>
<evidence type="ECO:0000313" key="2">
    <source>
        <dbReference type="EMBL" id="KAG0446766.1"/>
    </source>
</evidence>
<sequence length="66" mass="7244">MIHLFSIRQPLPSTLPSTRVPRYRKSASASASRRMARGEHCAGAAAGKPGCGRWGRVIFWKASPHQ</sequence>
<feature type="region of interest" description="Disordered" evidence="1">
    <location>
        <begin position="16"/>
        <end position="43"/>
    </location>
</feature>
<reference evidence="4 5" key="1">
    <citation type="journal article" date="2020" name="Nat. Food">
        <title>A phased Vanilla planifolia genome enables genetic improvement of flavour and production.</title>
        <authorList>
            <person name="Hasing T."/>
            <person name="Tang H."/>
            <person name="Brym M."/>
            <person name="Khazi F."/>
            <person name="Huang T."/>
            <person name="Chambers A.H."/>
        </authorList>
    </citation>
    <scope>NUCLEOTIDE SEQUENCE [LARGE SCALE GENOMIC DNA]</scope>
    <source>
        <tissue evidence="2">Leaf</tissue>
    </source>
</reference>
<evidence type="ECO:0000256" key="1">
    <source>
        <dbReference type="SAM" id="MobiDB-lite"/>
    </source>
</evidence>
<evidence type="ECO:0000313" key="5">
    <source>
        <dbReference type="Proteomes" id="UP000639772"/>
    </source>
</evidence>
<dbReference type="AlphaFoldDB" id="A0A835P4Y6"/>
<comment type="caution">
    <text evidence="2">The sequence shown here is derived from an EMBL/GenBank/DDBJ whole genome shotgun (WGS) entry which is preliminary data.</text>
</comment>
<name>A0A835P4Y6_VANPL</name>
<proteinExistence type="predicted"/>
<evidence type="ECO:0000313" key="3">
    <source>
        <dbReference type="EMBL" id="KAG0446840.1"/>
    </source>
</evidence>
<dbReference type="EMBL" id="JADCNM010000542">
    <property type="protein sequence ID" value="KAG0446766.1"/>
    <property type="molecule type" value="Genomic_DNA"/>
</dbReference>
<gene>
    <name evidence="3" type="ORF">HPP92_028653</name>
    <name evidence="2" type="ORF">HPP92_028660</name>
</gene>
<evidence type="ECO:0000313" key="4">
    <source>
        <dbReference type="Proteomes" id="UP000636800"/>
    </source>
</evidence>
<dbReference type="Proteomes" id="UP000639772">
    <property type="component" value="Unassembled WGS sequence"/>
</dbReference>
<organism evidence="2 5">
    <name type="scientific">Vanilla planifolia</name>
    <name type="common">Vanilla</name>
    <dbReference type="NCBI Taxonomy" id="51239"/>
    <lineage>
        <taxon>Eukaryota</taxon>
        <taxon>Viridiplantae</taxon>
        <taxon>Streptophyta</taxon>
        <taxon>Embryophyta</taxon>
        <taxon>Tracheophyta</taxon>
        <taxon>Spermatophyta</taxon>
        <taxon>Magnoliopsida</taxon>
        <taxon>Liliopsida</taxon>
        <taxon>Asparagales</taxon>
        <taxon>Orchidaceae</taxon>
        <taxon>Vanilloideae</taxon>
        <taxon>Vanilleae</taxon>
        <taxon>Vanilla</taxon>
    </lineage>
</organism>
<accession>A0A835P4Y6</accession>
<dbReference type="EMBL" id="JADCNL010000541">
    <property type="protein sequence ID" value="KAG0446840.1"/>
    <property type="molecule type" value="Genomic_DNA"/>
</dbReference>